<dbReference type="EMBL" id="LWCA01000311">
    <property type="protein sequence ID" value="OAF69263.1"/>
    <property type="molecule type" value="Genomic_DNA"/>
</dbReference>
<feature type="region of interest" description="Disordered" evidence="1">
    <location>
        <begin position="717"/>
        <end position="956"/>
    </location>
</feature>
<evidence type="ECO:0000313" key="3">
    <source>
        <dbReference type="Proteomes" id="UP000078046"/>
    </source>
</evidence>
<feature type="compositionally biased region" description="Basic residues" evidence="1">
    <location>
        <begin position="779"/>
        <end position="811"/>
    </location>
</feature>
<dbReference type="Proteomes" id="UP000078046">
    <property type="component" value="Unassembled WGS sequence"/>
</dbReference>
<keyword evidence="3" id="KW-1185">Reference proteome</keyword>
<gene>
    <name evidence="2" type="ORF">A3Q56_02987</name>
</gene>
<feature type="compositionally biased region" description="Basic residues" evidence="1">
    <location>
        <begin position="451"/>
        <end position="461"/>
    </location>
</feature>
<name>A0A177B6J1_9BILA</name>
<accession>A0A177B6J1</accession>
<feature type="compositionally biased region" description="Basic and acidic residues" evidence="1">
    <location>
        <begin position="471"/>
        <end position="480"/>
    </location>
</feature>
<protein>
    <submittedName>
        <fullName evidence="2">Uncharacterized protein</fullName>
    </submittedName>
</protein>
<feature type="compositionally biased region" description="Basic and acidic residues" evidence="1">
    <location>
        <begin position="759"/>
        <end position="778"/>
    </location>
</feature>
<feature type="compositionally biased region" description="Basic and acidic residues" evidence="1">
    <location>
        <begin position="855"/>
        <end position="901"/>
    </location>
</feature>
<feature type="compositionally biased region" description="Basic and acidic residues" evidence="1">
    <location>
        <begin position="935"/>
        <end position="945"/>
    </location>
</feature>
<feature type="compositionally biased region" description="Low complexity" evidence="1">
    <location>
        <begin position="116"/>
        <end position="135"/>
    </location>
</feature>
<feature type="region of interest" description="Disordered" evidence="1">
    <location>
        <begin position="445"/>
        <end position="481"/>
    </location>
</feature>
<feature type="compositionally biased region" description="Basic and acidic residues" evidence="1">
    <location>
        <begin position="21"/>
        <end position="35"/>
    </location>
</feature>
<organism evidence="2 3">
    <name type="scientific">Intoshia linei</name>
    <dbReference type="NCBI Taxonomy" id="1819745"/>
    <lineage>
        <taxon>Eukaryota</taxon>
        <taxon>Metazoa</taxon>
        <taxon>Spiralia</taxon>
        <taxon>Lophotrochozoa</taxon>
        <taxon>Mesozoa</taxon>
        <taxon>Orthonectida</taxon>
        <taxon>Rhopaluridae</taxon>
        <taxon>Intoshia</taxon>
    </lineage>
</organism>
<comment type="caution">
    <text evidence="2">The sequence shown here is derived from an EMBL/GenBank/DDBJ whole genome shotgun (WGS) entry which is preliminary data.</text>
</comment>
<feature type="compositionally biased region" description="Basic residues" evidence="1">
    <location>
        <begin position="749"/>
        <end position="758"/>
    </location>
</feature>
<feature type="compositionally biased region" description="Basic residues" evidence="1">
    <location>
        <begin position="136"/>
        <end position="157"/>
    </location>
</feature>
<evidence type="ECO:0000313" key="2">
    <source>
        <dbReference type="EMBL" id="OAF69263.1"/>
    </source>
</evidence>
<feature type="compositionally biased region" description="Basic residues" evidence="1">
    <location>
        <begin position="946"/>
        <end position="956"/>
    </location>
</feature>
<reference evidence="2 3" key="1">
    <citation type="submission" date="2016-04" db="EMBL/GenBank/DDBJ databases">
        <title>The genome of Intoshia linei affirms orthonectids as highly simplified spiralians.</title>
        <authorList>
            <person name="Mikhailov K.V."/>
            <person name="Slusarev G.S."/>
            <person name="Nikitin M.A."/>
            <person name="Logacheva M.D."/>
            <person name="Penin A."/>
            <person name="Aleoshin V."/>
            <person name="Panchin Y.V."/>
        </authorList>
    </citation>
    <scope>NUCLEOTIDE SEQUENCE [LARGE SCALE GENOMIC DNA]</scope>
    <source>
        <strain evidence="2">Intl2013</strain>
        <tissue evidence="2">Whole animal</tissue>
    </source>
</reference>
<feature type="compositionally biased region" description="Basic and acidic residues" evidence="1">
    <location>
        <begin position="812"/>
        <end position="824"/>
    </location>
</feature>
<evidence type="ECO:0000256" key="1">
    <source>
        <dbReference type="SAM" id="MobiDB-lite"/>
    </source>
</evidence>
<feature type="region of interest" description="Disordered" evidence="1">
    <location>
        <begin position="1"/>
        <end position="157"/>
    </location>
</feature>
<proteinExistence type="predicted"/>
<feature type="compositionally biased region" description="Basic residues" evidence="1">
    <location>
        <begin position="923"/>
        <end position="934"/>
    </location>
</feature>
<sequence>MTEKNPVVNNGYVDNKSSKNSRFEVIQKEGDEDSHTSSMFSYATYNGNPNYPSTNAKKKISKHDEISASRSVSSYSNSNSRSNSNSNSRSGSDSDSDSRSKSYCETGPNKNTALMSSSDSNSESYSESGSDSSKSISKHSKAKSKKKKNKKSIKKSRSKSYSSYSLSYSSSDTSTELPFTESSSCSESSVESAKKKSILSKKKTKKKTKTVKNLIDLSTMTLSQVNKALGQLTLSLTKPDDIIGQYILQSNVEKRDILKLARIDGRSSLLLKYYNSDFKYLKNLNKKQTSIKSTDEYNETKKKMILDWLESKVQAIKNEELEKARKAGKLPLIKHLTMVETNVTPPKSTKNLIIENSIINRTGYVVRQSPNYYPKYQTIPPQSFHSKPITYMNYTRQNMENMHPNMAYQNLLNDTNFSKGKKENDDVMKKNEVEYLKKIKEIEKDHENVKKNKHKTEKKHGHSTDDSYSTDETKFQESKKNANKIAQGKIKVQKKIKKLNSIQKIKEIEKSIFKLNKQVQKEKESKTTQIHSSNQHELQPIEINQHQHDSPSNCVSRKRQKQNLKTETFKKLKNEDIQAPQKTDDIKKVNVILSKNTANIENKNVKEPTIIEVIDNSKELSEEAYTVEQNKNNLMETDHYGKGDIINEKTDNIENELTEINKCQNEPSLSPITKKNKKINDNEEKNKIKDKKKIKYEPIPITITPIEPEIVKITKESRNLPPPVMEDSLISDGNEPTSVKLLEKEKSKKERKLLKSKIIKMEKASESENLVEHVDISKKVKKNKDKKSSKKSDKSKKSKSSKSSKSSKLKVQRNDKDNKDDNVNEKGVQIETTQTIETKLNKNLKKNIASIDDQIQMKKIEKSEPFAKSTISEKSDESEKFQKIEKSEISEKKLRKLEKSERRKKKKEKKQREKEKVKEEKKKKNGKDKLKSHKDKHEKTKSKGDKIKKHKKTKKPKKIDLPIMNLETDMDITMHSDKHTKINFNSIDLDAPFESEKRRLKNENRESLKIVLPKPKVDISTIALMYQKNKEAKSIITNLPKLMTGSMTKKRKLDEIIDSKNESTKKLKLSNGSVKKQDITPALSEKENLINEDIELKKLKKETASKQNDYDIISQYSNSFSESNSNNSSYLKDSEILENSHAKPETLKKLATTFGTESNGCMILSDENQKIPENVNFDQNANFILLCQLKTHEHLMMLVKYFEDLEIMAKELKETVNIEKLHKIISQELTAAATASSLSLEITQECSKLSCQNTFKKTKSRSIKISKNSHLKKNVKPQTKKKIVLLQKNDKINETLNNETLEIPEIEKIGKEKNLYSEKSDNIKKQDENEKMVKDTFKINIEQEKNSLKPKINQKEKTIYEKGLLEENSTVFKNLYSNNIQLRAKAHVDMMKSLMDRNSHEIKLKAFLIGKGIDPALYNPKYTFSANMRQCYNPNTIQPNYNYTPFVKNHNFAPYTSQIQKKPIAYDYIVKDFERIARIENNKKNNLKRTQNSKKHVDNIVKDSFDNLNTNSNVNLNKNVEKVNNDDSGCSLTIENEKVQKENVNNVEIVKEIIQNETDREPECIPEPETYETIHDEQKAETPDITKIINEEKSQVKTNNIQIAKDEQEKSTTNVPYVENVVMPITEDGEESIILIYRTEDENSQDVKPCPNHDDDISANEEAIVLSSD</sequence>
<feature type="compositionally biased region" description="Polar residues" evidence="1">
    <location>
        <begin position="36"/>
        <end position="55"/>
    </location>
</feature>
<feature type="compositionally biased region" description="Basic and acidic residues" evidence="1">
    <location>
        <begin position="910"/>
        <end position="922"/>
    </location>
</feature>
<feature type="compositionally biased region" description="Low complexity" evidence="1">
    <location>
        <begin position="68"/>
        <end position="93"/>
    </location>
</feature>
<feature type="region of interest" description="Disordered" evidence="1">
    <location>
        <begin position="163"/>
        <end position="182"/>
    </location>
</feature>